<protein>
    <submittedName>
        <fullName evidence="2">Uncharacterized protein</fullName>
    </submittedName>
</protein>
<dbReference type="AlphaFoldDB" id="E0I7F7"/>
<feature type="region of interest" description="Disordered" evidence="1">
    <location>
        <begin position="366"/>
        <end position="395"/>
    </location>
</feature>
<evidence type="ECO:0000313" key="2">
    <source>
        <dbReference type="EMBL" id="EFM11973.1"/>
    </source>
</evidence>
<evidence type="ECO:0000256" key="1">
    <source>
        <dbReference type="SAM" id="MobiDB-lite"/>
    </source>
</evidence>
<name>E0I7F7_9BACL</name>
<evidence type="ECO:0000313" key="3">
    <source>
        <dbReference type="Proteomes" id="UP000005387"/>
    </source>
</evidence>
<sequence>MSQKILPVVQPPIACDKDDANMLAVLWPHENNENVKKWFVRNFIDLWCYDPLDTKEMGFDKPFTSQLDCFRPEGTKHVYFDRPFPDSTIHDCQLLKRVAYDRDTLEKKYDTIVDMVKETLDNDYYMFFEIDCFYIPYALYNRRMHYNSRTLIYGYDDEEGVLHLADFYGPFDRNVAYKFRAVKYADFVKAYSSYECSKNINFEHLLAFKYDPDKHIPLNKGELKYALKRYTDGFEDTHNNVYYGIKCYDAIQDALEKKYVDFRIFNYISNHAKAMRMRVEYLSEFEAIELEPDQMAVFTDLEKSALGCRNALFKLVVSQDRTFRNRLMDQYRALREKDLACNMLLIDQIKDAENVYRWGAGLKEVGTGRPEEKAETKASPAADKPHAVVSDKVTT</sequence>
<dbReference type="Proteomes" id="UP000005387">
    <property type="component" value="Unassembled WGS sequence"/>
</dbReference>
<dbReference type="OrthoDB" id="2960956at2"/>
<dbReference type="STRING" id="717606.PaecuDRAFT_1581"/>
<dbReference type="EMBL" id="AEDD01000003">
    <property type="protein sequence ID" value="EFM11973.1"/>
    <property type="molecule type" value="Genomic_DNA"/>
</dbReference>
<gene>
    <name evidence="2" type="ORF">PaecuDRAFT_1581</name>
</gene>
<dbReference type="RefSeq" id="WP_006037592.1">
    <property type="nucleotide sequence ID" value="NZ_AEDD01000003.1"/>
</dbReference>
<proteinExistence type="predicted"/>
<reference evidence="2 3" key="1">
    <citation type="submission" date="2010-07" db="EMBL/GenBank/DDBJ databases">
        <title>The draft genome of Paenibacillus curdlanolyticus YK9.</title>
        <authorList>
            <consortium name="US DOE Joint Genome Institute (JGI-PGF)"/>
            <person name="Lucas S."/>
            <person name="Copeland A."/>
            <person name="Lapidus A."/>
            <person name="Cheng J.-F."/>
            <person name="Bruce D."/>
            <person name="Goodwin L."/>
            <person name="Pitluck S."/>
            <person name="Land M.L."/>
            <person name="Hauser L."/>
            <person name="Chang Y.-J."/>
            <person name="Jeffries C."/>
            <person name="Anderson I.J."/>
            <person name="Johnson E."/>
            <person name="Loganathan U."/>
            <person name="Mulhopadhyay B."/>
            <person name="Kyrpides N."/>
            <person name="Woyke T.J."/>
        </authorList>
    </citation>
    <scope>NUCLEOTIDE SEQUENCE [LARGE SCALE GENOMIC DNA]</scope>
    <source>
        <strain evidence="2 3">YK9</strain>
    </source>
</reference>
<accession>E0I7F7</accession>
<organism evidence="2 3">
    <name type="scientific">Paenibacillus curdlanolyticus YK9</name>
    <dbReference type="NCBI Taxonomy" id="717606"/>
    <lineage>
        <taxon>Bacteria</taxon>
        <taxon>Bacillati</taxon>
        <taxon>Bacillota</taxon>
        <taxon>Bacilli</taxon>
        <taxon>Bacillales</taxon>
        <taxon>Paenibacillaceae</taxon>
        <taxon>Paenibacillus</taxon>
    </lineage>
</organism>
<keyword evidence="3" id="KW-1185">Reference proteome</keyword>